<proteinExistence type="predicted"/>
<sequence>MHAHHIVSIGALALSLSSQVLVTALPIDLDYIWTRINTEIYFARMEQSNRCSGQVMCNDDPSIRREAIVYAYEADAIPAAAAATPTARKEDEPQSMTADALEQWLEMLRSDDAPKETSPGLKTQENTFLGSTNSDNEPTTKPCDNRGTCPQNYLVHYWAGGCECLGKVLAKATTTN</sequence>
<evidence type="ECO:0000313" key="3">
    <source>
        <dbReference type="EMBL" id="KAJ9615232.1"/>
    </source>
</evidence>
<evidence type="ECO:0000256" key="2">
    <source>
        <dbReference type="SAM" id="SignalP"/>
    </source>
</evidence>
<comment type="caution">
    <text evidence="3">The sequence shown here is derived from an EMBL/GenBank/DDBJ whole genome shotgun (WGS) entry which is preliminary data.</text>
</comment>
<accession>A0AA39CPG7</accession>
<feature type="compositionally biased region" description="Polar residues" evidence="1">
    <location>
        <begin position="120"/>
        <end position="139"/>
    </location>
</feature>
<evidence type="ECO:0000256" key="1">
    <source>
        <dbReference type="SAM" id="MobiDB-lite"/>
    </source>
</evidence>
<gene>
    <name evidence="3" type="ORF">H2200_001306</name>
</gene>
<dbReference type="Proteomes" id="UP001172673">
    <property type="component" value="Unassembled WGS sequence"/>
</dbReference>
<dbReference type="AlphaFoldDB" id="A0AA39CPG7"/>
<evidence type="ECO:0000313" key="4">
    <source>
        <dbReference type="Proteomes" id="UP001172673"/>
    </source>
</evidence>
<feature type="chain" id="PRO_5041223451" evidence="2">
    <location>
        <begin position="25"/>
        <end position="176"/>
    </location>
</feature>
<feature type="signal peptide" evidence="2">
    <location>
        <begin position="1"/>
        <end position="24"/>
    </location>
</feature>
<organism evidence="3 4">
    <name type="scientific">Cladophialophora chaetospira</name>
    <dbReference type="NCBI Taxonomy" id="386627"/>
    <lineage>
        <taxon>Eukaryota</taxon>
        <taxon>Fungi</taxon>
        <taxon>Dikarya</taxon>
        <taxon>Ascomycota</taxon>
        <taxon>Pezizomycotina</taxon>
        <taxon>Eurotiomycetes</taxon>
        <taxon>Chaetothyriomycetidae</taxon>
        <taxon>Chaetothyriales</taxon>
        <taxon>Herpotrichiellaceae</taxon>
        <taxon>Cladophialophora</taxon>
    </lineage>
</organism>
<keyword evidence="4" id="KW-1185">Reference proteome</keyword>
<keyword evidence="2" id="KW-0732">Signal</keyword>
<dbReference type="EMBL" id="JAPDRK010000002">
    <property type="protein sequence ID" value="KAJ9615232.1"/>
    <property type="molecule type" value="Genomic_DNA"/>
</dbReference>
<reference evidence="3" key="1">
    <citation type="submission" date="2022-10" db="EMBL/GenBank/DDBJ databases">
        <title>Culturing micro-colonial fungi from biological soil crusts in the Mojave desert and describing Neophaeococcomyces mojavensis, and introducing the new genera and species Taxawa tesnikishii.</title>
        <authorList>
            <person name="Kurbessoian T."/>
            <person name="Stajich J.E."/>
        </authorList>
    </citation>
    <scope>NUCLEOTIDE SEQUENCE</scope>
    <source>
        <strain evidence="3">TK_41</strain>
    </source>
</reference>
<feature type="region of interest" description="Disordered" evidence="1">
    <location>
        <begin position="112"/>
        <end position="145"/>
    </location>
</feature>
<protein>
    <submittedName>
        <fullName evidence="3">Uncharacterized protein</fullName>
    </submittedName>
</protein>
<name>A0AA39CPG7_9EURO</name>